<reference evidence="1 2" key="1">
    <citation type="journal article" date="2023" name="Arcadia Sci">
        <title>De novo assembly of a long-read Amblyomma americanum tick genome.</title>
        <authorList>
            <person name="Chou S."/>
            <person name="Poskanzer K.E."/>
            <person name="Rollins M."/>
            <person name="Thuy-Boun P.S."/>
        </authorList>
    </citation>
    <scope>NUCLEOTIDE SEQUENCE [LARGE SCALE GENOMIC DNA]</scope>
    <source>
        <strain evidence="1">F_SG_1</strain>
        <tissue evidence="1">Salivary glands</tissue>
    </source>
</reference>
<dbReference type="AlphaFoldDB" id="A0AAQ4DMS1"/>
<protein>
    <submittedName>
        <fullName evidence="1">Uncharacterized protein</fullName>
    </submittedName>
</protein>
<name>A0AAQ4DMS1_AMBAM</name>
<proteinExistence type="predicted"/>
<evidence type="ECO:0000313" key="1">
    <source>
        <dbReference type="EMBL" id="KAK8763761.1"/>
    </source>
</evidence>
<dbReference type="Proteomes" id="UP001321473">
    <property type="component" value="Unassembled WGS sequence"/>
</dbReference>
<keyword evidence="2" id="KW-1185">Reference proteome</keyword>
<dbReference type="EMBL" id="JARKHS020029014">
    <property type="protein sequence ID" value="KAK8763761.1"/>
    <property type="molecule type" value="Genomic_DNA"/>
</dbReference>
<accession>A0AAQ4DMS1</accession>
<organism evidence="1 2">
    <name type="scientific">Amblyomma americanum</name>
    <name type="common">Lone star tick</name>
    <dbReference type="NCBI Taxonomy" id="6943"/>
    <lineage>
        <taxon>Eukaryota</taxon>
        <taxon>Metazoa</taxon>
        <taxon>Ecdysozoa</taxon>
        <taxon>Arthropoda</taxon>
        <taxon>Chelicerata</taxon>
        <taxon>Arachnida</taxon>
        <taxon>Acari</taxon>
        <taxon>Parasitiformes</taxon>
        <taxon>Ixodida</taxon>
        <taxon>Ixodoidea</taxon>
        <taxon>Ixodidae</taxon>
        <taxon>Amblyomminae</taxon>
        <taxon>Amblyomma</taxon>
    </lineage>
</organism>
<sequence>MTGQRIQGFAVEPGERRDLNILVRIVLIGGTPFKSGFFRQLVKCTAFFAAGPRGEHQGAPKYWTGRWSLAFLRAVVDTIEHRKQGVEPDVHGETMIRARMVDWTACRTRAASSSSCSS</sequence>
<evidence type="ECO:0000313" key="2">
    <source>
        <dbReference type="Proteomes" id="UP001321473"/>
    </source>
</evidence>
<comment type="caution">
    <text evidence="1">The sequence shown here is derived from an EMBL/GenBank/DDBJ whole genome shotgun (WGS) entry which is preliminary data.</text>
</comment>
<gene>
    <name evidence="1" type="ORF">V5799_033630</name>
</gene>